<keyword evidence="2" id="KW-0413">Isomerase</keyword>
<dbReference type="OrthoDB" id="9800684at2"/>
<sequence length="124" mass="13633">MSDEILKALVSLADGFNAHDLDHIMSHFAEDAVLEMPRGPEPWGARFVGKAAIREGLAGRFKGLPDVHYGDAVHSVADDVGISRWTVTGTTPAGARIRANGCDFYTFRDGLVVKKDSYWKMVER</sequence>
<name>A0A512NR50_9HYPH</name>
<dbReference type="AlphaFoldDB" id="A0A512NR50"/>
<dbReference type="EMBL" id="BKAJ01000220">
    <property type="protein sequence ID" value="GEP61409.1"/>
    <property type="molecule type" value="Genomic_DNA"/>
</dbReference>
<dbReference type="GO" id="GO:0016853">
    <property type="term" value="F:isomerase activity"/>
    <property type="evidence" value="ECO:0007669"/>
    <property type="project" value="UniProtKB-KW"/>
</dbReference>
<organism evidence="2 3">
    <name type="scientific">Reyranella soli</name>
    <dbReference type="NCBI Taxonomy" id="1230389"/>
    <lineage>
        <taxon>Bacteria</taxon>
        <taxon>Pseudomonadati</taxon>
        <taxon>Pseudomonadota</taxon>
        <taxon>Alphaproteobacteria</taxon>
        <taxon>Hyphomicrobiales</taxon>
        <taxon>Reyranellaceae</taxon>
        <taxon>Reyranella</taxon>
    </lineage>
</organism>
<keyword evidence="3" id="KW-1185">Reference proteome</keyword>
<evidence type="ECO:0000313" key="2">
    <source>
        <dbReference type="EMBL" id="GEP61409.1"/>
    </source>
</evidence>
<dbReference type="InterPro" id="IPR037401">
    <property type="entry name" value="SnoaL-like"/>
</dbReference>
<dbReference type="SUPFAM" id="SSF54427">
    <property type="entry name" value="NTF2-like"/>
    <property type="match status" value="1"/>
</dbReference>
<comment type="caution">
    <text evidence="2">The sequence shown here is derived from an EMBL/GenBank/DDBJ whole genome shotgun (WGS) entry which is preliminary data.</text>
</comment>
<evidence type="ECO:0000313" key="3">
    <source>
        <dbReference type="Proteomes" id="UP000321058"/>
    </source>
</evidence>
<dbReference type="Pfam" id="PF12680">
    <property type="entry name" value="SnoaL_2"/>
    <property type="match status" value="1"/>
</dbReference>
<gene>
    <name evidence="2" type="ORF">RSO01_85750</name>
</gene>
<dbReference type="Gene3D" id="3.10.450.50">
    <property type="match status" value="1"/>
</dbReference>
<proteinExistence type="predicted"/>
<dbReference type="Proteomes" id="UP000321058">
    <property type="component" value="Unassembled WGS sequence"/>
</dbReference>
<dbReference type="RefSeq" id="WP_147156705.1">
    <property type="nucleotide sequence ID" value="NZ_BKAJ01000220.1"/>
</dbReference>
<protein>
    <submittedName>
        <fullName evidence="2">Ketosteroid isomerase</fullName>
    </submittedName>
</protein>
<feature type="domain" description="SnoaL-like" evidence="1">
    <location>
        <begin position="13"/>
        <end position="113"/>
    </location>
</feature>
<accession>A0A512NR50</accession>
<dbReference type="InterPro" id="IPR032710">
    <property type="entry name" value="NTF2-like_dom_sf"/>
</dbReference>
<evidence type="ECO:0000259" key="1">
    <source>
        <dbReference type="Pfam" id="PF12680"/>
    </source>
</evidence>
<reference evidence="2 3" key="1">
    <citation type="submission" date="2019-07" db="EMBL/GenBank/DDBJ databases">
        <title>Whole genome shotgun sequence of Reyranella soli NBRC 108950.</title>
        <authorList>
            <person name="Hosoyama A."/>
            <person name="Uohara A."/>
            <person name="Ohji S."/>
            <person name="Ichikawa N."/>
        </authorList>
    </citation>
    <scope>NUCLEOTIDE SEQUENCE [LARGE SCALE GENOMIC DNA]</scope>
    <source>
        <strain evidence="2 3">NBRC 108950</strain>
    </source>
</reference>